<comment type="pathway">
    <text evidence="1">Amino-acid biosynthesis; L-asparagine biosynthesis; L-asparagine from L-aspartate (L-Gln route): step 1/1.</text>
</comment>
<keyword evidence="6" id="KW-0067">ATP-binding</keyword>
<evidence type="ECO:0000256" key="5">
    <source>
        <dbReference type="ARBA" id="ARBA00022741"/>
    </source>
</evidence>
<accession>A0A6C0J6N2</accession>
<sequence>MCGIFQVIRQVSMDRKEIYMNALRMSHRGEDETHSIHGTCKSDNPDQKEWSYDLVFHRLALNGMSPESSQPLYYPVSDVQKPYIYLMCNGEIYNHLELEKKYNIKCNGDSDCEIIIHLYRKFGFKRMIDELRGVFAISLLDLKEMKYYVGRDPYGVRGLSIYYNPKLKLIGVASEVKALIKLDHQLESSYFDQVFKPISDFPPGTFCCMDLSENCKELPELNFVSYFSLEPVPFSNKTEAELLTLCKDKLIKAISTRLMCDRKTDDGKTSIGAFLSGGFDSSVIAAIGGKHVTKTFSIGFKGSPDLKNAKLVAEHIGSEHYECIVTVDEMLAIIPVVVKQLETYDTTTIRAGAFMYKLTKYIDTYHTDLAILLSGEGADEASGSYKYFEYAPDDIAFHNECHRLLKELTFFDARRGDRCTAGHNKEIRVPFLDRDFLDIYMSVPPKMKTQKGIEKYFLRKMVSQIPGLLPEAIIWRPKEAMSDGVSVREDSWYQIIQKHVKKHSILSNSSDLQLEKDWYMSLYLSSYPGCKHLIPHYWEPKWIDTIDPSARLLPNYK</sequence>
<evidence type="ECO:0000256" key="7">
    <source>
        <dbReference type="ARBA" id="ARBA00022888"/>
    </source>
</evidence>
<dbReference type="Pfam" id="PF00733">
    <property type="entry name" value="Asn_synthase"/>
    <property type="match status" value="2"/>
</dbReference>
<evidence type="ECO:0000256" key="2">
    <source>
        <dbReference type="ARBA" id="ARBA00012737"/>
    </source>
</evidence>
<dbReference type="AlphaFoldDB" id="A0A6C0J6N2"/>
<keyword evidence="3" id="KW-0436">Ligase</keyword>
<dbReference type="InterPro" id="IPR029055">
    <property type="entry name" value="Ntn_hydrolases_N"/>
</dbReference>
<dbReference type="PROSITE" id="PS51278">
    <property type="entry name" value="GATASE_TYPE_2"/>
    <property type="match status" value="1"/>
</dbReference>
<dbReference type="PIRSF" id="PIRSF001589">
    <property type="entry name" value="Asn_synthetase_glu-h"/>
    <property type="match status" value="1"/>
</dbReference>
<comment type="catalytic activity">
    <reaction evidence="9">
        <text>L-aspartate + L-glutamine + ATP + H2O = L-asparagine + L-glutamate + AMP + diphosphate + H(+)</text>
        <dbReference type="Rhea" id="RHEA:12228"/>
        <dbReference type="ChEBI" id="CHEBI:15377"/>
        <dbReference type="ChEBI" id="CHEBI:15378"/>
        <dbReference type="ChEBI" id="CHEBI:29985"/>
        <dbReference type="ChEBI" id="CHEBI:29991"/>
        <dbReference type="ChEBI" id="CHEBI:30616"/>
        <dbReference type="ChEBI" id="CHEBI:33019"/>
        <dbReference type="ChEBI" id="CHEBI:58048"/>
        <dbReference type="ChEBI" id="CHEBI:58359"/>
        <dbReference type="ChEBI" id="CHEBI:456215"/>
        <dbReference type="EC" id="6.3.5.4"/>
    </reaction>
</comment>
<dbReference type="SUPFAM" id="SSF56235">
    <property type="entry name" value="N-terminal nucleophile aminohydrolases (Ntn hydrolases)"/>
    <property type="match status" value="1"/>
</dbReference>
<dbReference type="PANTHER" id="PTHR11772">
    <property type="entry name" value="ASPARAGINE SYNTHETASE"/>
    <property type="match status" value="1"/>
</dbReference>
<dbReference type="Pfam" id="PF13537">
    <property type="entry name" value="GATase_7"/>
    <property type="match status" value="1"/>
</dbReference>
<keyword evidence="4" id="KW-0028">Amino-acid biosynthesis</keyword>
<dbReference type="InterPro" id="IPR050795">
    <property type="entry name" value="Asn_Synthetase"/>
</dbReference>
<evidence type="ECO:0000256" key="6">
    <source>
        <dbReference type="ARBA" id="ARBA00022840"/>
    </source>
</evidence>
<dbReference type="InterPro" id="IPR017932">
    <property type="entry name" value="GATase_2_dom"/>
</dbReference>
<evidence type="ECO:0000256" key="4">
    <source>
        <dbReference type="ARBA" id="ARBA00022605"/>
    </source>
</evidence>
<name>A0A6C0J6N2_9ZZZZ</name>
<keyword evidence="7" id="KW-0061">Asparagine biosynthesis</keyword>
<dbReference type="CDD" id="cd01991">
    <property type="entry name" value="Asn_synthase_B_C"/>
    <property type="match status" value="1"/>
</dbReference>
<dbReference type="InterPro" id="IPR006426">
    <property type="entry name" value="Asn_synth_AEB"/>
</dbReference>
<dbReference type="Gene3D" id="3.60.20.10">
    <property type="entry name" value="Glutamine Phosphoribosylpyrophosphate, subunit 1, domain 1"/>
    <property type="match status" value="1"/>
</dbReference>
<organism evidence="11">
    <name type="scientific">viral metagenome</name>
    <dbReference type="NCBI Taxonomy" id="1070528"/>
    <lineage>
        <taxon>unclassified sequences</taxon>
        <taxon>metagenomes</taxon>
        <taxon>organismal metagenomes</taxon>
    </lineage>
</organism>
<dbReference type="InterPro" id="IPR001962">
    <property type="entry name" value="Asn_synthase"/>
</dbReference>
<protein>
    <recommendedName>
        <fullName evidence="2">asparagine synthase (glutamine-hydrolyzing)</fullName>
        <ecNumber evidence="2">6.3.5.4</ecNumber>
    </recommendedName>
    <alternativeName>
        <fullName evidence="8">Glutamine-dependent asparagine synthetase</fullName>
    </alternativeName>
</protein>
<evidence type="ECO:0000313" key="11">
    <source>
        <dbReference type="EMBL" id="QHU00431.1"/>
    </source>
</evidence>
<evidence type="ECO:0000256" key="9">
    <source>
        <dbReference type="ARBA" id="ARBA00048741"/>
    </source>
</evidence>
<dbReference type="EMBL" id="MN740327">
    <property type="protein sequence ID" value="QHU00431.1"/>
    <property type="molecule type" value="Genomic_DNA"/>
</dbReference>
<evidence type="ECO:0000256" key="1">
    <source>
        <dbReference type="ARBA" id="ARBA00005187"/>
    </source>
</evidence>
<reference evidence="11" key="1">
    <citation type="journal article" date="2020" name="Nature">
        <title>Giant virus diversity and host interactions through global metagenomics.</title>
        <authorList>
            <person name="Schulz F."/>
            <person name="Roux S."/>
            <person name="Paez-Espino D."/>
            <person name="Jungbluth S."/>
            <person name="Walsh D.A."/>
            <person name="Denef V.J."/>
            <person name="McMahon K.D."/>
            <person name="Konstantinidis K.T."/>
            <person name="Eloe-Fadrosh E.A."/>
            <person name="Kyrpides N.C."/>
            <person name="Woyke T."/>
        </authorList>
    </citation>
    <scope>NUCLEOTIDE SEQUENCE</scope>
    <source>
        <strain evidence="11">GVMAG-M-3300025860-20</strain>
    </source>
</reference>
<dbReference type="GO" id="GO:0005829">
    <property type="term" value="C:cytosol"/>
    <property type="evidence" value="ECO:0007669"/>
    <property type="project" value="TreeGrafter"/>
</dbReference>
<dbReference type="GO" id="GO:0006529">
    <property type="term" value="P:asparagine biosynthetic process"/>
    <property type="evidence" value="ECO:0007669"/>
    <property type="project" value="UniProtKB-KW"/>
</dbReference>
<dbReference type="GO" id="GO:0005524">
    <property type="term" value="F:ATP binding"/>
    <property type="evidence" value="ECO:0007669"/>
    <property type="project" value="UniProtKB-KW"/>
</dbReference>
<keyword evidence="5" id="KW-0547">Nucleotide-binding</keyword>
<feature type="domain" description="Glutamine amidotransferase type-2" evidence="10">
    <location>
        <begin position="2"/>
        <end position="212"/>
    </location>
</feature>
<evidence type="ECO:0000256" key="8">
    <source>
        <dbReference type="ARBA" id="ARBA00030234"/>
    </source>
</evidence>
<dbReference type="SUPFAM" id="SSF52402">
    <property type="entry name" value="Adenine nucleotide alpha hydrolases-like"/>
    <property type="match status" value="1"/>
</dbReference>
<dbReference type="EC" id="6.3.5.4" evidence="2"/>
<dbReference type="Gene3D" id="3.40.50.620">
    <property type="entry name" value="HUPs"/>
    <property type="match status" value="1"/>
</dbReference>
<dbReference type="GO" id="GO:0004066">
    <property type="term" value="F:asparagine synthase (glutamine-hydrolyzing) activity"/>
    <property type="evidence" value="ECO:0007669"/>
    <property type="project" value="UniProtKB-EC"/>
</dbReference>
<evidence type="ECO:0000256" key="3">
    <source>
        <dbReference type="ARBA" id="ARBA00022598"/>
    </source>
</evidence>
<dbReference type="PANTHER" id="PTHR11772:SF23">
    <property type="entry name" value="ASPARAGINE SYNTHETASE [GLUTAMINE-HYDROLYZING]"/>
    <property type="match status" value="1"/>
</dbReference>
<evidence type="ECO:0000259" key="10">
    <source>
        <dbReference type="PROSITE" id="PS51278"/>
    </source>
</evidence>
<proteinExistence type="predicted"/>
<dbReference type="InterPro" id="IPR014729">
    <property type="entry name" value="Rossmann-like_a/b/a_fold"/>
</dbReference>